<evidence type="ECO:0000256" key="18">
    <source>
        <dbReference type="ARBA" id="ARBA00049504"/>
    </source>
</evidence>
<dbReference type="HAMAP" id="MF_00719">
    <property type="entry name" value="CobS"/>
    <property type="match status" value="1"/>
</dbReference>
<dbReference type="GO" id="GO:0051073">
    <property type="term" value="F:adenosylcobinamide-GDP ribazoletransferase activity"/>
    <property type="evidence" value="ECO:0007669"/>
    <property type="project" value="UniProtKB-UniRule"/>
</dbReference>
<evidence type="ECO:0000256" key="16">
    <source>
        <dbReference type="ARBA" id="ARBA00032853"/>
    </source>
</evidence>
<dbReference type="GO" id="GO:0009236">
    <property type="term" value="P:cobalamin biosynthetic process"/>
    <property type="evidence" value="ECO:0007669"/>
    <property type="project" value="UniProtKB-UniRule"/>
</dbReference>
<evidence type="ECO:0000256" key="15">
    <source>
        <dbReference type="ARBA" id="ARBA00032605"/>
    </source>
</evidence>
<comment type="function">
    <text evidence="14 19">Joins adenosylcobinamide-GDP and alpha-ribazole to generate adenosylcobalamin (Ado-cobalamin). Also synthesizes adenosylcobalamin 5'-phosphate from adenosylcobinamide-GDP and alpha-ribazole 5'-phosphate.</text>
</comment>
<feature type="transmembrane region" description="Helical" evidence="19">
    <location>
        <begin position="30"/>
        <end position="53"/>
    </location>
</feature>
<evidence type="ECO:0000313" key="20">
    <source>
        <dbReference type="EMBL" id="AGT43979.1"/>
    </source>
</evidence>
<dbReference type="GO" id="GO:0005886">
    <property type="term" value="C:plasma membrane"/>
    <property type="evidence" value="ECO:0007669"/>
    <property type="project" value="UniProtKB-SubCell"/>
</dbReference>
<keyword evidence="12 19" id="KW-1133">Transmembrane helix</keyword>
<keyword evidence="9 19" id="KW-0808">Transferase</keyword>
<evidence type="ECO:0000256" key="5">
    <source>
        <dbReference type="ARBA" id="ARBA00013200"/>
    </source>
</evidence>
<dbReference type="AlphaFoldDB" id="S6A8K3"/>
<dbReference type="STRING" id="1291379.TPE_1484"/>
<dbReference type="Pfam" id="PF02654">
    <property type="entry name" value="CobS"/>
    <property type="match status" value="1"/>
</dbReference>
<evidence type="ECO:0000256" key="2">
    <source>
        <dbReference type="ARBA" id="ARBA00004651"/>
    </source>
</evidence>
<comment type="similarity">
    <text evidence="4 19">Belongs to the CobS family.</text>
</comment>
<dbReference type="EMBL" id="CP004120">
    <property type="protein sequence ID" value="AGT43979.1"/>
    <property type="molecule type" value="Genomic_DNA"/>
</dbReference>
<evidence type="ECO:0000256" key="10">
    <source>
        <dbReference type="ARBA" id="ARBA00022692"/>
    </source>
</evidence>
<evidence type="ECO:0000256" key="13">
    <source>
        <dbReference type="ARBA" id="ARBA00023136"/>
    </source>
</evidence>
<evidence type="ECO:0000256" key="3">
    <source>
        <dbReference type="ARBA" id="ARBA00004663"/>
    </source>
</evidence>
<evidence type="ECO:0000256" key="8">
    <source>
        <dbReference type="ARBA" id="ARBA00022573"/>
    </source>
</evidence>
<dbReference type="RefSeq" id="WP_020965278.1">
    <property type="nucleotide sequence ID" value="NC_022097.1"/>
</dbReference>
<comment type="catalytic activity">
    <reaction evidence="18 19">
        <text>alpha-ribazole 5'-phosphate + adenosylcob(III)inamide-GDP = adenosylcob(III)alamin 5'-phosphate + GMP + H(+)</text>
        <dbReference type="Rhea" id="RHEA:23560"/>
        <dbReference type="ChEBI" id="CHEBI:15378"/>
        <dbReference type="ChEBI" id="CHEBI:57918"/>
        <dbReference type="ChEBI" id="CHEBI:58115"/>
        <dbReference type="ChEBI" id="CHEBI:60487"/>
        <dbReference type="ChEBI" id="CHEBI:60493"/>
        <dbReference type="EC" id="2.7.8.26"/>
    </reaction>
</comment>
<dbReference type="HOGENOM" id="CLU_057426_1_2_12"/>
<evidence type="ECO:0000256" key="6">
    <source>
        <dbReference type="ARBA" id="ARBA00015850"/>
    </source>
</evidence>
<keyword evidence="8 19" id="KW-0169">Cobalamin biosynthesis</keyword>
<evidence type="ECO:0000256" key="17">
    <source>
        <dbReference type="ARBA" id="ARBA00048623"/>
    </source>
</evidence>
<feature type="transmembrane region" description="Helical" evidence="19">
    <location>
        <begin position="134"/>
        <end position="153"/>
    </location>
</feature>
<keyword evidence="11 19" id="KW-0460">Magnesium</keyword>
<evidence type="ECO:0000256" key="12">
    <source>
        <dbReference type="ARBA" id="ARBA00022989"/>
    </source>
</evidence>
<dbReference type="PATRIC" id="fig|1291379.3.peg.1468"/>
<comment type="pathway">
    <text evidence="3 19">Cofactor biosynthesis; adenosylcobalamin biosynthesis; adenosylcobalamin from cob(II)yrinate a,c-diamide: step 7/7.</text>
</comment>
<feature type="transmembrane region" description="Helical" evidence="19">
    <location>
        <begin position="174"/>
        <end position="192"/>
    </location>
</feature>
<dbReference type="KEGG" id="tped:TPE_1484"/>
<feature type="transmembrane region" description="Helical" evidence="19">
    <location>
        <begin position="65"/>
        <end position="88"/>
    </location>
</feature>
<evidence type="ECO:0000256" key="19">
    <source>
        <dbReference type="HAMAP-Rule" id="MF_00719"/>
    </source>
</evidence>
<keyword evidence="7 19" id="KW-1003">Cell membrane</keyword>
<dbReference type="NCBIfam" id="TIGR00317">
    <property type="entry name" value="cobS"/>
    <property type="match status" value="1"/>
</dbReference>
<keyword evidence="13 19" id="KW-0472">Membrane</keyword>
<evidence type="ECO:0000256" key="9">
    <source>
        <dbReference type="ARBA" id="ARBA00022679"/>
    </source>
</evidence>
<reference evidence="20 21" key="1">
    <citation type="journal article" date="2013" name="PLoS ONE">
        <title>Genome-Wide Relatedness of Treponema pedis, from Gingiva and Necrotic Skin Lesions of Pigs, with the Human Oral Pathogen Treponema denticola.</title>
        <authorList>
            <person name="Svartstrom O."/>
            <person name="Mushtaq M."/>
            <person name="Pringle M."/>
            <person name="Segerman B."/>
        </authorList>
    </citation>
    <scope>NUCLEOTIDE SEQUENCE [LARGE SCALE GENOMIC DNA]</scope>
    <source>
        <strain evidence="20">T A4</strain>
    </source>
</reference>
<accession>S6A8K3</accession>
<evidence type="ECO:0000256" key="11">
    <source>
        <dbReference type="ARBA" id="ARBA00022842"/>
    </source>
</evidence>
<protein>
    <recommendedName>
        <fullName evidence="6 19">Adenosylcobinamide-GDP ribazoletransferase</fullName>
        <ecNumber evidence="5 19">2.7.8.26</ecNumber>
    </recommendedName>
    <alternativeName>
        <fullName evidence="16 19">Cobalamin synthase</fullName>
    </alternativeName>
    <alternativeName>
        <fullName evidence="15 19">Cobalamin-5'-phosphate synthase</fullName>
    </alternativeName>
</protein>
<evidence type="ECO:0000256" key="1">
    <source>
        <dbReference type="ARBA" id="ARBA00001946"/>
    </source>
</evidence>
<sequence>MKGFILALQFFTRIPIPVNIEFTESNLKKAFFFLPLIGAVIGAVALIPIYFISNTYLEEAAGLSLILYLFLTGGLHIDGLADTLDGFLSAHKRKEKILEIMSDPRIGSFGTTGISFAVLSRYIAYAGVMPHGGILILAGIISRLAGVGMTVFVKPAKETGLGILFHKSASKISFFFWLIAVCILCLFTPEISSFSLKYLNFTLAEFSYRMKYLLFPLIAFFLTFIIAKIAYKKIDGTTGDVNGCAVELTELAILFSIIFIQPVN</sequence>
<evidence type="ECO:0000256" key="14">
    <source>
        <dbReference type="ARBA" id="ARBA00025228"/>
    </source>
</evidence>
<evidence type="ECO:0000313" key="21">
    <source>
        <dbReference type="Proteomes" id="UP000015620"/>
    </source>
</evidence>
<dbReference type="OrthoDB" id="9794626at2"/>
<proteinExistence type="inferred from homology"/>
<comment type="cofactor">
    <cofactor evidence="1 19">
        <name>Mg(2+)</name>
        <dbReference type="ChEBI" id="CHEBI:18420"/>
    </cofactor>
</comment>
<organism evidence="20 21">
    <name type="scientific">Treponema pedis str. T A4</name>
    <dbReference type="NCBI Taxonomy" id="1291379"/>
    <lineage>
        <taxon>Bacteria</taxon>
        <taxon>Pseudomonadati</taxon>
        <taxon>Spirochaetota</taxon>
        <taxon>Spirochaetia</taxon>
        <taxon>Spirochaetales</taxon>
        <taxon>Treponemataceae</taxon>
        <taxon>Treponema</taxon>
    </lineage>
</organism>
<dbReference type="UniPathway" id="UPA00148">
    <property type="reaction ID" value="UER00238"/>
</dbReference>
<dbReference type="EC" id="2.7.8.26" evidence="5 19"/>
<evidence type="ECO:0000256" key="4">
    <source>
        <dbReference type="ARBA" id="ARBA00010561"/>
    </source>
</evidence>
<dbReference type="GeneID" id="301090046"/>
<dbReference type="GO" id="GO:0008818">
    <property type="term" value="F:cobalamin 5'-phosphate synthase activity"/>
    <property type="evidence" value="ECO:0007669"/>
    <property type="project" value="UniProtKB-UniRule"/>
</dbReference>
<comment type="catalytic activity">
    <reaction evidence="17 19">
        <text>alpha-ribazole + adenosylcob(III)inamide-GDP = adenosylcob(III)alamin + GMP + H(+)</text>
        <dbReference type="Rhea" id="RHEA:16049"/>
        <dbReference type="ChEBI" id="CHEBI:10329"/>
        <dbReference type="ChEBI" id="CHEBI:15378"/>
        <dbReference type="ChEBI" id="CHEBI:18408"/>
        <dbReference type="ChEBI" id="CHEBI:58115"/>
        <dbReference type="ChEBI" id="CHEBI:60487"/>
        <dbReference type="EC" id="2.7.8.26"/>
    </reaction>
</comment>
<keyword evidence="21" id="KW-1185">Reference proteome</keyword>
<comment type="subcellular location">
    <subcellularLocation>
        <location evidence="2 19">Cell membrane</location>
        <topology evidence="2 19">Multi-pass membrane protein</topology>
    </subcellularLocation>
</comment>
<name>S6A8K3_9SPIR</name>
<dbReference type="InterPro" id="IPR003805">
    <property type="entry name" value="CobS"/>
</dbReference>
<dbReference type="Proteomes" id="UP000015620">
    <property type="component" value="Chromosome"/>
</dbReference>
<gene>
    <name evidence="19 20" type="primary">cobS</name>
    <name evidence="20" type="ORF">TPE_1484</name>
</gene>
<dbReference type="PANTHER" id="PTHR34148:SF1">
    <property type="entry name" value="ADENOSYLCOBINAMIDE-GDP RIBAZOLETRANSFERASE"/>
    <property type="match status" value="1"/>
</dbReference>
<keyword evidence="10 19" id="KW-0812">Transmembrane</keyword>
<evidence type="ECO:0000256" key="7">
    <source>
        <dbReference type="ARBA" id="ARBA00022475"/>
    </source>
</evidence>
<feature type="transmembrane region" description="Helical" evidence="19">
    <location>
        <begin position="212"/>
        <end position="231"/>
    </location>
</feature>
<dbReference type="PANTHER" id="PTHR34148">
    <property type="entry name" value="ADENOSYLCOBINAMIDE-GDP RIBAZOLETRANSFERASE"/>
    <property type="match status" value="1"/>
</dbReference>